<proteinExistence type="predicted"/>
<accession>A0A2R3Z1M5</accession>
<dbReference type="OrthoDB" id="1274006at2"/>
<dbReference type="Proteomes" id="UP000241507">
    <property type="component" value="Chromosome"/>
</dbReference>
<evidence type="ECO:0000256" key="1">
    <source>
        <dbReference type="SAM" id="MobiDB-lite"/>
    </source>
</evidence>
<evidence type="ECO:0000313" key="3">
    <source>
        <dbReference type="EMBL" id="AVR44166.1"/>
    </source>
</evidence>
<dbReference type="AlphaFoldDB" id="A0A2R3Z1M5"/>
<sequence length="293" mass="32935">MKRLLILILMISSMAGSYAQNINSYKYIIIPETYKFTKGVDQYQLNSLTKFLFEKEGFNTVMMKGKKPADLRQDPCQGLTADVQDNSGLFVTKLVLTLTDCSGEVVYKSEEGRSRAKDFKAAYHEALRGAFEGVKEMNYQYNGDSAKPLLAQETKTSEKKPEKPATSISEEEALEETKKPTPVKIATEPKAIVDAEKTEVKPGNSEKSLEERQFEYDGQQYKLKPTAQGYGLYIKNSPEPIALLLKSGSGGNFIYNSLSNQGIAYFDNQGNLVVEYLNKQTNKKDIIVYLKKY</sequence>
<feature type="signal peptide" evidence="2">
    <location>
        <begin position="1"/>
        <end position="19"/>
    </location>
</feature>
<dbReference type="KEGG" id="grs:C7S20_02175"/>
<reference evidence="4" key="1">
    <citation type="submission" date="2018-03" db="EMBL/GenBank/DDBJ databases">
        <title>Gramella fulva sp. nov., isolated from a dry surface of tidal flat.</title>
        <authorList>
            <person name="Hwang S.H."/>
            <person name="Hwang W.M."/>
            <person name="Kang K."/>
            <person name="Ahn T.-Y."/>
        </authorList>
    </citation>
    <scope>NUCLEOTIDE SEQUENCE [LARGE SCALE GENOMIC DNA]</scope>
    <source>
        <strain evidence="4">SH35</strain>
    </source>
</reference>
<feature type="region of interest" description="Disordered" evidence="1">
    <location>
        <begin position="152"/>
        <end position="181"/>
    </location>
</feature>
<dbReference type="EMBL" id="CP028136">
    <property type="protein sequence ID" value="AVR44166.1"/>
    <property type="molecule type" value="Genomic_DNA"/>
</dbReference>
<keyword evidence="2" id="KW-0732">Signal</keyword>
<evidence type="ECO:0000313" key="4">
    <source>
        <dbReference type="Proteomes" id="UP000241507"/>
    </source>
</evidence>
<keyword evidence="4" id="KW-1185">Reference proteome</keyword>
<evidence type="ECO:0000256" key="2">
    <source>
        <dbReference type="SAM" id="SignalP"/>
    </source>
</evidence>
<name>A0A2R3Z1M5_9FLAO</name>
<dbReference type="RefSeq" id="WP_107010944.1">
    <property type="nucleotide sequence ID" value="NZ_CP028136.1"/>
</dbReference>
<organism evidence="3 4">
    <name type="scientific">Christiangramia fulva</name>
    <dbReference type="NCBI Taxonomy" id="2126553"/>
    <lineage>
        <taxon>Bacteria</taxon>
        <taxon>Pseudomonadati</taxon>
        <taxon>Bacteroidota</taxon>
        <taxon>Flavobacteriia</taxon>
        <taxon>Flavobacteriales</taxon>
        <taxon>Flavobacteriaceae</taxon>
        <taxon>Christiangramia</taxon>
    </lineage>
</organism>
<protein>
    <submittedName>
        <fullName evidence="3">Uncharacterized protein</fullName>
    </submittedName>
</protein>
<gene>
    <name evidence="3" type="ORF">C7S20_02175</name>
</gene>
<feature type="chain" id="PRO_5015307782" evidence="2">
    <location>
        <begin position="20"/>
        <end position="293"/>
    </location>
</feature>